<keyword evidence="10" id="KW-0460">Magnesium</keyword>
<name>A0A6H1UII0_9GAMM</name>
<dbReference type="GO" id="GO:0046872">
    <property type="term" value="F:metal ion binding"/>
    <property type="evidence" value="ECO:0007669"/>
    <property type="project" value="UniProtKB-KW"/>
</dbReference>
<dbReference type="UniPathway" id="UPA00142">
    <property type="reaction ID" value="UER00210"/>
</dbReference>
<dbReference type="GO" id="GO:0005829">
    <property type="term" value="C:cytosol"/>
    <property type="evidence" value="ECO:0007669"/>
    <property type="project" value="TreeGrafter"/>
</dbReference>
<dbReference type="Gene3D" id="3.30.470.20">
    <property type="entry name" value="ATP-grasp fold, B domain"/>
    <property type="match status" value="1"/>
</dbReference>
<keyword evidence="13" id="KW-1185">Reference proteome</keyword>
<dbReference type="Proteomes" id="UP000501602">
    <property type="component" value="Chromosome"/>
</dbReference>
<dbReference type="InterPro" id="IPR005615">
    <property type="entry name" value="Glutathione_synthase"/>
</dbReference>
<evidence type="ECO:0000256" key="6">
    <source>
        <dbReference type="ARBA" id="ARBA00022684"/>
    </source>
</evidence>
<dbReference type="PANTHER" id="PTHR11130">
    <property type="entry name" value="GLUTATHIONE SYNTHETASE"/>
    <property type="match status" value="1"/>
</dbReference>
<dbReference type="Gene3D" id="1.10.1080.10">
    <property type="entry name" value="Glutathione Synthetase, Chain A, domain 3"/>
    <property type="match status" value="1"/>
</dbReference>
<accession>A0A6H1UII0</accession>
<dbReference type="SUPFAM" id="SSF52440">
    <property type="entry name" value="PreATP-grasp domain"/>
    <property type="match status" value="1"/>
</dbReference>
<evidence type="ECO:0000256" key="1">
    <source>
        <dbReference type="ARBA" id="ARBA00001946"/>
    </source>
</evidence>
<proteinExistence type="inferred from homology"/>
<gene>
    <name evidence="12" type="ORF">HER31_15170</name>
</gene>
<dbReference type="Gene3D" id="3.30.1490.50">
    <property type="match status" value="1"/>
</dbReference>
<evidence type="ECO:0000313" key="13">
    <source>
        <dbReference type="Proteomes" id="UP000501602"/>
    </source>
</evidence>
<protein>
    <recommendedName>
        <fullName evidence="4">glutathione synthase</fullName>
        <ecNumber evidence="4">6.3.2.3</ecNumber>
    </recommendedName>
</protein>
<feature type="domain" description="Glutathione synthase substrate-binding" evidence="11">
    <location>
        <begin position="207"/>
        <end position="315"/>
    </location>
</feature>
<comment type="cofactor">
    <cofactor evidence="1">
        <name>Mg(2+)</name>
        <dbReference type="ChEBI" id="CHEBI:18420"/>
    </cofactor>
</comment>
<evidence type="ECO:0000256" key="8">
    <source>
        <dbReference type="ARBA" id="ARBA00022741"/>
    </source>
</evidence>
<dbReference type="EMBL" id="CP051180">
    <property type="protein sequence ID" value="QIZ78123.1"/>
    <property type="molecule type" value="Genomic_DNA"/>
</dbReference>
<dbReference type="Gene3D" id="3.30.1490.80">
    <property type="match status" value="1"/>
</dbReference>
<keyword evidence="7" id="KW-0479">Metal-binding</keyword>
<dbReference type="EC" id="6.3.2.3" evidence="4"/>
<evidence type="ECO:0000256" key="10">
    <source>
        <dbReference type="ARBA" id="ARBA00022842"/>
    </source>
</evidence>
<keyword evidence="8" id="KW-0547">Nucleotide-binding</keyword>
<dbReference type="KEGG" id="fes:HER31_15170"/>
<evidence type="ECO:0000256" key="7">
    <source>
        <dbReference type="ARBA" id="ARBA00022723"/>
    </source>
</evidence>
<dbReference type="GO" id="GO:0004363">
    <property type="term" value="F:glutathione synthase activity"/>
    <property type="evidence" value="ECO:0007669"/>
    <property type="project" value="UniProtKB-EC"/>
</dbReference>
<dbReference type="InterPro" id="IPR004887">
    <property type="entry name" value="GSH_synth_subst-bd"/>
</dbReference>
<comment type="pathway">
    <text evidence="2">Sulfur metabolism; glutathione biosynthesis; glutathione from L-cysteine and L-glutamate: step 2/2.</text>
</comment>
<dbReference type="InterPro" id="IPR014049">
    <property type="entry name" value="Glutathione_synthase_N_euk"/>
</dbReference>
<dbReference type="Pfam" id="PF03199">
    <property type="entry name" value="GSH_synthase"/>
    <property type="match status" value="1"/>
</dbReference>
<dbReference type="Gene3D" id="3.40.50.1760">
    <property type="entry name" value="Glutathione synthase, substrate-binding domain superfamily, eukaryotic"/>
    <property type="match status" value="1"/>
</dbReference>
<dbReference type="GO" id="GO:0005524">
    <property type="term" value="F:ATP binding"/>
    <property type="evidence" value="ECO:0007669"/>
    <property type="project" value="UniProtKB-KW"/>
</dbReference>
<dbReference type="InterPro" id="IPR014042">
    <property type="entry name" value="Glutathione_synthase_a-hlx"/>
</dbReference>
<dbReference type="InterPro" id="IPR014709">
    <property type="entry name" value="Glutathione_synthase_C_euk"/>
</dbReference>
<evidence type="ECO:0000259" key="11">
    <source>
        <dbReference type="Pfam" id="PF03199"/>
    </source>
</evidence>
<dbReference type="RefSeq" id="WP_168661785.1">
    <property type="nucleotide sequence ID" value="NZ_CP051180.1"/>
</dbReference>
<sequence>MTIISTTQASSLAIEQQLIDDASEWALMHGVGIKNRDGSARHCPYSLAPVSFPRATFERLQRTTPLLGKLIHALSEDHHYLQQSLNSMGKADPFFARLLELHRQIHDGKVAPRQPLLIMRTDYMDDRSHGAQVIEFNGIAAGMGPFGQLAHQLHKYIQDQWPEAYQQWGDQPQARLAENHGLEQMARGIATTARKVRNDALDHGQPVFVMVVQEQEDNVYDQHLLAVALQQHGVRTIRRTFAQLADQLSSGPNQRLLLDGVGGVDVVYLRAGYQYIDYYLEHRSETRCCHTLSQTRVFIEQHKVALNATVSQQLATSKTMQMLVTAMSATEMARWGITETEAKQIKAVLAQMKPITPANIAWLAEHGNADEWVLKNQGEGGGHAVFGDDIFTKLASLNESEYDAWALMRRLYPHERERPALTVRDNQPAVVENLISEIGLFTLHFRGEAITDHGGYAGYLIRSKPASENEGGIHSGRGVLDSLVLV</sequence>
<organism evidence="12 13">
    <name type="scientific">Ferrimonas lipolytica</name>
    <dbReference type="NCBI Taxonomy" id="2724191"/>
    <lineage>
        <taxon>Bacteria</taxon>
        <taxon>Pseudomonadati</taxon>
        <taxon>Pseudomonadota</taxon>
        <taxon>Gammaproteobacteria</taxon>
        <taxon>Alteromonadales</taxon>
        <taxon>Ferrimonadaceae</taxon>
        <taxon>Ferrimonas</taxon>
    </lineage>
</organism>
<dbReference type="PIRSF" id="PIRSF001558">
    <property type="entry name" value="GSHase"/>
    <property type="match status" value="1"/>
</dbReference>
<dbReference type="GO" id="GO:0043295">
    <property type="term" value="F:glutathione binding"/>
    <property type="evidence" value="ECO:0007669"/>
    <property type="project" value="TreeGrafter"/>
</dbReference>
<evidence type="ECO:0000256" key="3">
    <source>
        <dbReference type="ARBA" id="ARBA00010385"/>
    </source>
</evidence>
<comment type="similarity">
    <text evidence="3">Belongs to the eukaryotic GSH synthase family.</text>
</comment>
<dbReference type="InterPro" id="IPR037013">
    <property type="entry name" value="GSH-S_sub-bd_sf"/>
</dbReference>
<evidence type="ECO:0000256" key="4">
    <source>
        <dbReference type="ARBA" id="ARBA00012214"/>
    </source>
</evidence>
<dbReference type="Pfam" id="PF03917">
    <property type="entry name" value="GSH_synth_ATP"/>
    <property type="match status" value="1"/>
</dbReference>
<evidence type="ECO:0000256" key="9">
    <source>
        <dbReference type="ARBA" id="ARBA00022840"/>
    </source>
</evidence>
<dbReference type="AlphaFoldDB" id="A0A6H1UII0"/>
<dbReference type="PANTHER" id="PTHR11130:SF0">
    <property type="entry name" value="GLUTATHIONE SYNTHETASE"/>
    <property type="match status" value="1"/>
</dbReference>
<evidence type="ECO:0000256" key="2">
    <source>
        <dbReference type="ARBA" id="ARBA00004965"/>
    </source>
</evidence>
<keyword evidence="9" id="KW-0067">ATP-binding</keyword>
<reference evidence="12 13" key="1">
    <citation type="submission" date="2020-04" db="EMBL/GenBank/DDBJ databases">
        <title>Ferrimonas sp. S7 isolated from sea water.</title>
        <authorList>
            <person name="Bae S.S."/>
            <person name="Baek K."/>
        </authorList>
    </citation>
    <scope>NUCLEOTIDE SEQUENCE [LARGE SCALE GENOMIC DNA]</scope>
    <source>
        <strain evidence="12 13">S7</strain>
    </source>
</reference>
<keyword evidence="6" id="KW-0317">Glutathione biosynthesis</keyword>
<evidence type="ECO:0000256" key="5">
    <source>
        <dbReference type="ARBA" id="ARBA00022598"/>
    </source>
</evidence>
<keyword evidence="5" id="KW-0436">Ligase</keyword>
<dbReference type="SUPFAM" id="SSF56059">
    <property type="entry name" value="Glutathione synthetase ATP-binding domain-like"/>
    <property type="match status" value="1"/>
</dbReference>
<dbReference type="InterPro" id="IPR016185">
    <property type="entry name" value="PreATP-grasp_dom_sf"/>
</dbReference>
<evidence type="ECO:0000313" key="12">
    <source>
        <dbReference type="EMBL" id="QIZ78123.1"/>
    </source>
</evidence>